<feature type="transmembrane region" description="Helical" evidence="2">
    <location>
        <begin position="47"/>
        <end position="68"/>
    </location>
</feature>
<evidence type="ECO:0000256" key="1">
    <source>
        <dbReference type="SAM" id="MobiDB-lite"/>
    </source>
</evidence>
<protein>
    <submittedName>
        <fullName evidence="3">DUF4191 domain-containing protein</fullName>
    </submittedName>
</protein>
<proteinExistence type="predicted"/>
<keyword evidence="4" id="KW-1185">Reference proteome</keyword>
<feature type="compositionally biased region" description="Low complexity" evidence="1">
    <location>
        <begin position="230"/>
        <end position="246"/>
    </location>
</feature>
<accession>A0A7W2I3J1</accession>
<feature type="region of interest" description="Disordered" evidence="1">
    <location>
        <begin position="1"/>
        <end position="30"/>
    </location>
</feature>
<feature type="transmembrane region" description="Helical" evidence="2">
    <location>
        <begin position="74"/>
        <end position="92"/>
    </location>
</feature>
<keyword evidence="2" id="KW-0472">Membrane</keyword>
<feature type="compositionally biased region" description="Basic and acidic residues" evidence="1">
    <location>
        <begin position="1"/>
        <end position="21"/>
    </location>
</feature>
<name>A0A7W2I3J1_9CORY</name>
<reference evidence="3 4" key="1">
    <citation type="submission" date="2020-07" db="EMBL/GenBank/DDBJ databases">
        <title>Draft genome and description of Corynebacterium haemomassiliense strain Marseile-Q3615 sp. nov.</title>
        <authorList>
            <person name="Boxberger M."/>
            <person name="La Scola B."/>
        </authorList>
    </citation>
    <scope>NUCLEOTIDE SEQUENCE [LARGE SCALE GENOMIC DNA]</scope>
    <source>
        <strain evidence="3 4">Marseille-Q3615</strain>
    </source>
</reference>
<dbReference type="Pfam" id="PF13829">
    <property type="entry name" value="DUF4191"/>
    <property type="match status" value="1"/>
</dbReference>
<evidence type="ECO:0000313" key="4">
    <source>
        <dbReference type="Proteomes" id="UP000523682"/>
    </source>
</evidence>
<sequence>MAMAKTQDKEAAKAAKKEQRAAKRAKGKATRSQLKQAFDIQRKRDKALIPIMLACVLGGGLLFFLLGLLIGAKWFWLIMGLVLGAVLAMFIFSRRLEKSMYDEVGDTPGAAGWTLENMRNTMGIVWQTKTGVQANTHMDTVHRVVGNPGVVLVGEGSPNRLKSLMAKEHKRVDRLLAGVPIYEVYAGEGEGQVRNRDLQKHLLKLPKNYQKDEVYNLAAKLDAMDSRGRGAQAAGLPGGPLPKQAQNMAGMNRKMRRMQERKGGK</sequence>
<dbReference type="InterPro" id="IPR025445">
    <property type="entry name" value="DUF4191"/>
</dbReference>
<dbReference type="Proteomes" id="UP000523682">
    <property type="component" value="Unassembled WGS sequence"/>
</dbReference>
<evidence type="ECO:0000313" key="3">
    <source>
        <dbReference type="EMBL" id="MBA5244114.1"/>
    </source>
</evidence>
<dbReference type="EMBL" id="JACDTZ010000001">
    <property type="protein sequence ID" value="MBA5244114.1"/>
    <property type="molecule type" value="Genomic_DNA"/>
</dbReference>
<feature type="region of interest" description="Disordered" evidence="1">
    <location>
        <begin position="228"/>
        <end position="265"/>
    </location>
</feature>
<keyword evidence="2" id="KW-0812">Transmembrane</keyword>
<dbReference type="AlphaFoldDB" id="A0A7W2I3J1"/>
<evidence type="ECO:0000256" key="2">
    <source>
        <dbReference type="SAM" id="Phobius"/>
    </source>
</evidence>
<organism evidence="3 4">
    <name type="scientific">Corynebacterium haemomassiliense</name>
    <dbReference type="NCBI Taxonomy" id="2754726"/>
    <lineage>
        <taxon>Bacteria</taxon>
        <taxon>Bacillati</taxon>
        <taxon>Actinomycetota</taxon>
        <taxon>Actinomycetes</taxon>
        <taxon>Mycobacteriales</taxon>
        <taxon>Corynebacteriaceae</taxon>
        <taxon>Corynebacterium</taxon>
    </lineage>
</organism>
<gene>
    <name evidence="3" type="ORF">H0193_04655</name>
</gene>
<comment type="caution">
    <text evidence="3">The sequence shown here is derived from an EMBL/GenBank/DDBJ whole genome shotgun (WGS) entry which is preliminary data.</text>
</comment>
<keyword evidence="2" id="KW-1133">Transmembrane helix</keyword>